<protein>
    <recommendedName>
        <fullName evidence="3">ApeA N-terminal domain-containing protein</fullName>
    </recommendedName>
</protein>
<evidence type="ECO:0000313" key="2">
    <source>
        <dbReference type="Proteomes" id="UP001161409"/>
    </source>
</evidence>
<comment type="caution">
    <text evidence="1">The sequence shown here is derived from an EMBL/GenBank/DDBJ whole genome shotgun (WGS) entry which is preliminary data.</text>
</comment>
<name>A0ABQ5U5F7_9PROT</name>
<dbReference type="Proteomes" id="UP001161409">
    <property type="component" value="Unassembled WGS sequence"/>
</dbReference>
<reference evidence="1" key="2">
    <citation type="submission" date="2023-01" db="EMBL/GenBank/DDBJ databases">
        <title>Draft genome sequence of Sneathiella chinensis strain NBRC 103408.</title>
        <authorList>
            <person name="Sun Q."/>
            <person name="Mori K."/>
        </authorList>
    </citation>
    <scope>NUCLEOTIDE SEQUENCE</scope>
    <source>
        <strain evidence="1">NBRC 103408</strain>
    </source>
</reference>
<accession>A0ABQ5U5F7</accession>
<reference evidence="1" key="1">
    <citation type="journal article" date="2014" name="Int. J. Syst. Evol. Microbiol.">
        <title>Complete genome of a new Firmicutes species belonging to the dominant human colonic microbiota ('Ruminococcus bicirculans') reveals two chromosomes and a selective capacity to utilize plant glucans.</title>
        <authorList>
            <consortium name="NISC Comparative Sequencing Program"/>
            <person name="Wegmann U."/>
            <person name="Louis P."/>
            <person name="Goesmann A."/>
            <person name="Henrissat B."/>
            <person name="Duncan S.H."/>
            <person name="Flint H.J."/>
        </authorList>
    </citation>
    <scope>NUCLEOTIDE SEQUENCE</scope>
    <source>
        <strain evidence="1">NBRC 103408</strain>
    </source>
</reference>
<evidence type="ECO:0008006" key="3">
    <source>
        <dbReference type="Google" id="ProtNLM"/>
    </source>
</evidence>
<keyword evidence="2" id="KW-1185">Reference proteome</keyword>
<organism evidence="1 2">
    <name type="scientific">Sneathiella chinensis</name>
    <dbReference type="NCBI Taxonomy" id="349750"/>
    <lineage>
        <taxon>Bacteria</taxon>
        <taxon>Pseudomonadati</taxon>
        <taxon>Pseudomonadota</taxon>
        <taxon>Alphaproteobacteria</taxon>
        <taxon>Sneathiellales</taxon>
        <taxon>Sneathiellaceae</taxon>
        <taxon>Sneathiella</taxon>
    </lineage>
</organism>
<sequence>MVALFEWECFEGLINDGDYELHDDSILHAPVSDISIKRSDDFQIYVTTKSREAVRCNRVNYPLGTVRENQETTKIVSKFSSREIVLRGVGATSYTISSDFRQGGVFEETAYIHSVEGCFLSPENGCYLFEWVENIDASYFYWPRIITLSREETITVSFEDEVPEICLSEKKIGKGGSERRGVKLSIDGNELYVSKVSGERSGRAFIMYKGCPSDEVRNKIRDCISFCLGRPIIYLGNTILDKKLSLVSFSAISAYSFNGAAINLPICPPVCLGERDKTKISEIKLNLLVKGLYGIYDKHNVRGLFWQYWHAVCSPVHSAPVQFGSCIEALTNSILRINKRAVKTKILEEMDWKAFAKEADKMLLHLDICEEGKKVIRKKISSLNSAPQKLVNERVYEFLNLEFTEMEKVVWERRNAAAHGRGGEEKNHAALIRENKILRILFHRLLIKVSGGCDQYIDFYTINHPIRLIETGIPSDVVD</sequence>
<proteinExistence type="predicted"/>
<evidence type="ECO:0000313" key="1">
    <source>
        <dbReference type="EMBL" id="GLQ05711.1"/>
    </source>
</evidence>
<dbReference type="EMBL" id="BSNF01000001">
    <property type="protein sequence ID" value="GLQ05711.1"/>
    <property type="molecule type" value="Genomic_DNA"/>
</dbReference>
<gene>
    <name evidence="1" type="ORF">GCM10007924_09320</name>
</gene>